<dbReference type="AlphaFoldDB" id="A0A401IKS7"/>
<protein>
    <submittedName>
        <fullName evidence="1">Tetratricopeptide repeat domain protein</fullName>
    </submittedName>
</protein>
<dbReference type="PANTHER" id="PTHR45588">
    <property type="entry name" value="TPR DOMAIN-CONTAINING PROTEIN"/>
    <property type="match status" value="1"/>
</dbReference>
<dbReference type="InterPro" id="IPR011990">
    <property type="entry name" value="TPR-like_helical_dom_sf"/>
</dbReference>
<dbReference type="PANTHER" id="PTHR45588:SF1">
    <property type="entry name" value="WW DOMAIN-CONTAINING PROTEIN"/>
    <property type="match status" value="1"/>
</dbReference>
<proteinExistence type="predicted"/>
<reference evidence="2" key="1">
    <citation type="submission" date="2017-05" db="EMBL/GenBank/DDBJ databases">
        <title>Physiological properties and genetic analysis related to exopolysaccharide production of fresh-water unicellular cyanobacterium Aphanothece sacrum, Suizenji Nori, that has been cultured as a food source in Japan.</title>
        <authorList>
            <person name="Kanesaki Y."/>
            <person name="Yoshikawa S."/>
            <person name="Ohki K."/>
        </authorList>
    </citation>
    <scope>NUCLEOTIDE SEQUENCE [LARGE SCALE GENOMIC DNA]</scope>
    <source>
        <strain evidence="2">FPU1</strain>
    </source>
</reference>
<name>A0A401IKS7_APHSA</name>
<gene>
    <name evidence="1" type="ORF">AsFPU1_3273</name>
</gene>
<dbReference type="Proteomes" id="UP000287247">
    <property type="component" value="Unassembled WGS sequence"/>
</dbReference>
<evidence type="ECO:0000313" key="1">
    <source>
        <dbReference type="EMBL" id="GBF81852.1"/>
    </source>
</evidence>
<organism evidence="1 2">
    <name type="scientific">Aphanothece sacrum FPU1</name>
    <dbReference type="NCBI Taxonomy" id="1920663"/>
    <lineage>
        <taxon>Bacteria</taxon>
        <taxon>Bacillati</taxon>
        <taxon>Cyanobacteriota</taxon>
        <taxon>Cyanophyceae</taxon>
        <taxon>Oscillatoriophycideae</taxon>
        <taxon>Chroococcales</taxon>
        <taxon>Aphanothecaceae</taxon>
        <taxon>Aphanothece</taxon>
    </lineage>
</organism>
<dbReference type="Gene3D" id="1.25.40.10">
    <property type="entry name" value="Tetratricopeptide repeat domain"/>
    <property type="match status" value="1"/>
</dbReference>
<comment type="caution">
    <text evidence="1">The sequence shown here is derived from an EMBL/GenBank/DDBJ whole genome shotgun (WGS) entry which is preliminary data.</text>
</comment>
<evidence type="ECO:0000313" key="2">
    <source>
        <dbReference type="Proteomes" id="UP000287247"/>
    </source>
</evidence>
<keyword evidence="2" id="KW-1185">Reference proteome</keyword>
<sequence length="165" mass="18149">MLILYRKKLITLCFCLSLCFCLLLNLVISGGVKALTPNPISHKTSLSKDLGNYHHPVTTKSPEAQGYFDQGLTLIYGFNHGEAGDSFQEATKLDPNCAMCYWGIALALGPHINSPMNDKDVSQAYQALAKAQQLANQVSPSEQAYIKALSHRYGQKPQKDRSSLC</sequence>
<accession>A0A401IKS7</accession>
<dbReference type="SUPFAM" id="SSF48452">
    <property type="entry name" value="TPR-like"/>
    <property type="match status" value="1"/>
</dbReference>
<dbReference type="EMBL" id="BDQK01000014">
    <property type="protein sequence ID" value="GBF81852.1"/>
    <property type="molecule type" value="Genomic_DNA"/>
</dbReference>
<dbReference type="RefSeq" id="WP_227873554.1">
    <property type="nucleotide sequence ID" value="NZ_BDQK01000014.1"/>
</dbReference>